<dbReference type="Gene3D" id="2.40.30.170">
    <property type="match status" value="1"/>
</dbReference>
<name>A0AAF1D7U3_9PROT</name>
<keyword evidence="4" id="KW-0472">Membrane</keyword>
<dbReference type="EMBL" id="CP040986">
    <property type="protein sequence ID" value="QDD14053.1"/>
    <property type="molecule type" value="Genomic_DNA"/>
</dbReference>
<evidence type="ECO:0000313" key="6">
    <source>
        <dbReference type="Proteomes" id="UP000312102"/>
    </source>
</evidence>
<keyword evidence="6" id="KW-1185">Reference proteome</keyword>
<organism evidence="5 6">
    <name type="scientific">Candidatus Methylopumilus rimovensis</name>
    <dbReference type="NCBI Taxonomy" id="2588535"/>
    <lineage>
        <taxon>Bacteria</taxon>
        <taxon>Pseudomonadati</taxon>
        <taxon>Pseudomonadota</taxon>
        <taxon>Betaproteobacteria</taxon>
        <taxon>Nitrosomonadales</taxon>
        <taxon>Methylophilaceae</taxon>
        <taxon>Candidatus Methylopumilus</taxon>
    </lineage>
</organism>
<dbReference type="PANTHER" id="PTHR32347">
    <property type="entry name" value="EFFLUX SYSTEM COMPONENT YKNX-RELATED"/>
    <property type="match status" value="1"/>
</dbReference>
<comment type="subcellular location">
    <subcellularLocation>
        <location evidence="1">Cell envelope</location>
    </subcellularLocation>
</comment>
<protein>
    <submittedName>
        <fullName evidence="5">HlyD family efflux transporter periplasmic adaptor subunit</fullName>
    </submittedName>
</protein>
<dbReference type="Proteomes" id="UP000312102">
    <property type="component" value="Chromosome"/>
</dbReference>
<reference evidence="5 6" key="1">
    <citation type="journal article" date="2019" name="ISME J.">
        <title>Evolution in action: habitat transition from sediment to the pelagial leads to genome streamlining in Methylophilaceae.</title>
        <authorList>
            <person name="Salcher M."/>
            <person name="Schaefle D."/>
            <person name="Kaspar M."/>
            <person name="Neuenschwander S.M."/>
            <person name="Ghai R."/>
        </authorList>
    </citation>
    <scope>NUCLEOTIDE SEQUENCE [LARGE SCALE GENOMIC DNA]</scope>
    <source>
        <strain evidence="5 6">MMS-RI-1</strain>
    </source>
</reference>
<keyword evidence="4" id="KW-0812">Transmembrane</keyword>
<evidence type="ECO:0000256" key="2">
    <source>
        <dbReference type="ARBA" id="ARBA00023054"/>
    </source>
</evidence>
<gene>
    <name evidence="5" type="ORF">FIT61_06415</name>
</gene>
<evidence type="ECO:0000313" key="5">
    <source>
        <dbReference type="EMBL" id="QDD14053.1"/>
    </source>
</evidence>
<dbReference type="AlphaFoldDB" id="A0AAF1D7U3"/>
<accession>A0AAF1D7U3</accession>
<feature type="coiled-coil region" evidence="3">
    <location>
        <begin position="103"/>
        <end position="169"/>
    </location>
</feature>
<evidence type="ECO:0000256" key="1">
    <source>
        <dbReference type="ARBA" id="ARBA00004196"/>
    </source>
</evidence>
<dbReference type="Gene3D" id="1.10.287.470">
    <property type="entry name" value="Helix hairpin bin"/>
    <property type="match status" value="1"/>
</dbReference>
<sequence length="438" mass="49288">MFKNKKHIFEPTIKLGNTPDQVNRFFKILIWAFFIIPFIFLFLPWQQNISTRGKVTAFAPFERAQTIDAPIQGLIAQWHVQEASLVKTGDLLLEMRDIDPNFKKRIESQRDNLSNRLQAKKEELNSYEMQQKNMKTARDAKIASAKFKLDVAEQKIRAASESMISAQATLDTAEFQVKRLQRLLEDGLVSKRDEEVAERDYEVAKRSFGSAQAQHQSALAESKSAKAEIRQVQSDTQAELESTSAVIKKIYGELMDSENSLTSSEISVSRQDTQKILAPRDGVVFRLPFNSSSQIVSQGEALLVIQPNTNAPAVEFMVDGRDAPLIKKESKVRLEFEGWPAIQVPGWANVGVGTFGGKVGFVDPVDNGTGNFRVMVIPDPTEQPWPQSNFLRQGISAKGWILLEKVSIGYELWRIFNGFPPRIPADSVQSKSTKQNKK</sequence>
<evidence type="ECO:0000256" key="4">
    <source>
        <dbReference type="SAM" id="Phobius"/>
    </source>
</evidence>
<evidence type="ECO:0000256" key="3">
    <source>
        <dbReference type="SAM" id="Coils"/>
    </source>
</evidence>
<dbReference type="PANTHER" id="PTHR32347:SF23">
    <property type="entry name" value="BLL5650 PROTEIN"/>
    <property type="match status" value="1"/>
</dbReference>
<dbReference type="GO" id="GO:0030313">
    <property type="term" value="C:cell envelope"/>
    <property type="evidence" value="ECO:0007669"/>
    <property type="project" value="UniProtKB-SubCell"/>
</dbReference>
<dbReference type="Gene3D" id="2.40.50.100">
    <property type="match status" value="1"/>
</dbReference>
<keyword evidence="2 3" id="KW-0175">Coiled coil</keyword>
<feature type="transmembrane region" description="Helical" evidence="4">
    <location>
        <begin position="25"/>
        <end position="45"/>
    </location>
</feature>
<dbReference type="KEGG" id="mrk:FIT61_06415"/>
<dbReference type="InterPro" id="IPR050465">
    <property type="entry name" value="UPF0194_transport"/>
</dbReference>
<dbReference type="RefSeq" id="WP_139873948.1">
    <property type="nucleotide sequence ID" value="NZ_CP040985.1"/>
</dbReference>
<proteinExistence type="predicted"/>
<keyword evidence="4" id="KW-1133">Transmembrane helix</keyword>